<proteinExistence type="predicted"/>
<evidence type="ECO:0000313" key="2">
    <source>
        <dbReference type="Proteomes" id="UP000829398"/>
    </source>
</evidence>
<comment type="caution">
    <text evidence="1">The sequence shown here is derived from an EMBL/GenBank/DDBJ whole genome shotgun (WGS) entry which is preliminary data.</text>
</comment>
<dbReference type="EMBL" id="CM039176">
    <property type="protein sequence ID" value="KAH9717836.1"/>
    <property type="molecule type" value="Genomic_DNA"/>
</dbReference>
<protein>
    <submittedName>
        <fullName evidence="1">TTF-type domain-containing protein</fullName>
    </submittedName>
</protein>
<keyword evidence="2" id="KW-1185">Reference proteome</keyword>
<reference evidence="2" key="1">
    <citation type="journal article" date="2023" name="Hortic. Res.">
        <title>A chromosome-level phased genome enabling allele-level studies in sweet orange: a case study on citrus Huanglongbing tolerance.</title>
        <authorList>
            <person name="Wu B."/>
            <person name="Yu Q."/>
            <person name="Deng Z."/>
            <person name="Duan Y."/>
            <person name="Luo F."/>
            <person name="Gmitter F. Jr."/>
        </authorList>
    </citation>
    <scope>NUCLEOTIDE SEQUENCE [LARGE SCALE GENOMIC DNA]</scope>
    <source>
        <strain evidence="2">cv. Valencia</strain>
    </source>
</reference>
<sequence>MSHKSKPRKTLISFFAKVDGGQSSNETSSPCNIDASKCDSGLRISINTYPIDKREYVRMAYINMGSFQPELQKYPSTKYGKQNRRFQFSWFSKFLWLEYSISKDKAFCFPCFLFYDTSTKYDAFIIDGCQNWNNLKDPSRHIDKRMNAQSSHQVLENRLRLKTSISVNSLNRENFIELIKLLATINEEINKVVLENAPKNAQYIAPKIQKELLNILANKVQHKIRERIEDAKFCILFYEASTLKNEICNVLARYNLLIENLRGQGYDGASNMAGDDCPYTYYVHCFAHRLQLVLVAVSKEVHEVWLFFSKLSSIANFVNASFKRYAELKAAKDKEILELIASEELETGTSANQVRTLQRAGDTRWSSHFTSVSRLIEMFTKGAYREMTSFEFVFILHLFDKVLGISNFFCRALQTKSLDILNALNYVTSTKRLLQEFRDNGCDDFIISMALFCRKHDITVSDMSVCYMEGTRCSCRQKDYVIVEHHYHFDIFNAVIDFQLTEINSRLPEETMELLTLSSTLDPIDGFKLFDTDRICCLAEKFYPHDFTTNEILALRRELEHYKFDVLSHPLFQKVTSLSELCRRLIETKKSQHYFLIDRLIHLELILPVSTAATERAFSAMSLIKTSLCSKIENEFLSDCMIVYTEREIADTIDLDSIIDKFHSLKS</sequence>
<organism evidence="1 2">
    <name type="scientific">Citrus sinensis</name>
    <name type="common">Sweet orange</name>
    <name type="synonym">Citrus aurantium var. sinensis</name>
    <dbReference type="NCBI Taxonomy" id="2711"/>
    <lineage>
        <taxon>Eukaryota</taxon>
        <taxon>Viridiplantae</taxon>
        <taxon>Streptophyta</taxon>
        <taxon>Embryophyta</taxon>
        <taxon>Tracheophyta</taxon>
        <taxon>Spermatophyta</taxon>
        <taxon>Magnoliopsida</taxon>
        <taxon>eudicotyledons</taxon>
        <taxon>Gunneridae</taxon>
        <taxon>Pentapetalae</taxon>
        <taxon>rosids</taxon>
        <taxon>malvids</taxon>
        <taxon>Sapindales</taxon>
        <taxon>Rutaceae</taxon>
        <taxon>Aurantioideae</taxon>
        <taxon>Citrus</taxon>
    </lineage>
</organism>
<accession>A0ACB8JLY3</accession>
<dbReference type="Proteomes" id="UP000829398">
    <property type="component" value="Chromosome 7"/>
</dbReference>
<name>A0ACB8JLY3_CITSI</name>
<evidence type="ECO:0000313" key="1">
    <source>
        <dbReference type="EMBL" id="KAH9717836.1"/>
    </source>
</evidence>
<gene>
    <name evidence="1" type="ORF">KPL71_021994</name>
</gene>